<feature type="compositionally biased region" description="Polar residues" evidence="1">
    <location>
        <begin position="110"/>
        <end position="124"/>
    </location>
</feature>
<evidence type="ECO:0000256" key="1">
    <source>
        <dbReference type="SAM" id="MobiDB-lite"/>
    </source>
</evidence>
<feature type="compositionally biased region" description="Low complexity" evidence="1">
    <location>
        <begin position="49"/>
        <end position="87"/>
    </location>
</feature>
<dbReference type="Gene3D" id="3.30.457.10">
    <property type="entry name" value="Copper amine oxidase-like, N-terminal domain"/>
    <property type="match status" value="1"/>
</dbReference>
<evidence type="ECO:0000313" key="4">
    <source>
        <dbReference type="EMBL" id="ANY72615.1"/>
    </source>
</evidence>
<evidence type="ECO:0000259" key="3">
    <source>
        <dbReference type="Pfam" id="PF07833"/>
    </source>
</evidence>
<dbReference type="InterPro" id="IPR012854">
    <property type="entry name" value="Cu_amine_oxidase-like_N"/>
</dbReference>
<feature type="domain" description="Copper amine oxidase-like N-terminal" evidence="3">
    <location>
        <begin position="159"/>
        <end position="251"/>
    </location>
</feature>
<dbReference type="SUPFAM" id="SSF49299">
    <property type="entry name" value="PKD domain"/>
    <property type="match status" value="1"/>
</dbReference>
<evidence type="ECO:0000256" key="2">
    <source>
        <dbReference type="SAM" id="SignalP"/>
    </source>
</evidence>
<dbReference type="InterPro" id="IPR036582">
    <property type="entry name" value="Mao_N_sf"/>
</dbReference>
<dbReference type="EMBL" id="CP016809">
    <property type="protein sequence ID" value="ANY72615.1"/>
    <property type="molecule type" value="Genomic_DNA"/>
</dbReference>
<dbReference type="InterPro" id="IPR035986">
    <property type="entry name" value="PKD_dom_sf"/>
</dbReference>
<reference evidence="4" key="1">
    <citation type="submission" date="2016-08" db="EMBL/GenBank/DDBJ databases">
        <title>Complete Genome Seqeunce of Paenibacillus sp. nov. IHBB 9852 from high altitute lake of Indian trans-Himalayas.</title>
        <authorList>
            <person name="Kiran S."/>
            <person name="Swarnkar M.K."/>
            <person name="Rana A."/>
            <person name="Tewari R."/>
            <person name="Gulati A."/>
        </authorList>
    </citation>
    <scope>NUCLEOTIDE SEQUENCE [LARGE SCALE GENOMIC DNA]</scope>
    <source>
        <strain evidence="4">IHBB 9852</strain>
    </source>
</reference>
<feature type="region of interest" description="Disordered" evidence="1">
    <location>
        <begin position="35"/>
        <end position="144"/>
    </location>
</feature>
<keyword evidence="2" id="KW-0732">Signal</keyword>
<organism evidence="4">
    <name type="scientific">Paenibacillus ihbetae</name>
    <dbReference type="NCBI Taxonomy" id="1870820"/>
    <lineage>
        <taxon>Bacteria</taxon>
        <taxon>Bacillati</taxon>
        <taxon>Bacillota</taxon>
        <taxon>Bacilli</taxon>
        <taxon>Bacillales</taxon>
        <taxon>Paenibacillaceae</taxon>
        <taxon>Paenibacillus</taxon>
    </lineage>
</organism>
<dbReference type="InterPro" id="IPR013783">
    <property type="entry name" value="Ig-like_fold"/>
</dbReference>
<dbReference type="Gene3D" id="2.60.40.10">
    <property type="entry name" value="Immunoglobulins"/>
    <property type="match status" value="1"/>
</dbReference>
<dbReference type="AlphaFoldDB" id="A0A1B2DY22"/>
<protein>
    <recommendedName>
        <fullName evidence="3">Copper amine oxidase-like N-terminal domain-containing protein</fullName>
    </recommendedName>
</protein>
<gene>
    <name evidence="4" type="ORF">BBD41_08480</name>
</gene>
<feature type="signal peptide" evidence="2">
    <location>
        <begin position="1"/>
        <end position="29"/>
    </location>
</feature>
<proteinExistence type="predicted"/>
<sequence length="692" mass="72278">MMKNVYEPGRKRLAAVMLAVPLLTASSWGGVAGAEPVSGAAVQEKQSTASAGAVAQEGQGSASAGAVAQEGQGSASAGKAAQEGQGADSAAKAVQEDPSAASVGKAAQEGQGSVSAGTDASSDAVQPAGSSAGAEALAQSSETQGNKLVISTGSASYIFNGKPVAAAQKMMVRKGYSYVPVSTMAKLYGWGLSYDAKTKEAIVKGSQGEWRFKNGSSSVRKGGSSVRMDAPAITYRGSMMVPVRSWATLTGSSLAVTGGKVALTWGKRSTAASPPVADFTTDKIEYRLGEPVVYRNTSHDPKYKIVKETWKGNEPAFFTPGEHEVTLEVINSEGVSASVRKTVSVVDEWLYTKEQYDRLYTPMGNKFDIDGASVLMMDEISYSVTPDESQQFIRSNSPEHLTEEGIAYEDTLTGNVRINIHNQNRSKKDLNVYLIATNPGNSAASVKVGAAGIGGPAQYVSTSGKAAVTRYLEALSSGGITDTVRIPAGGSAVLLQEGTKLPLKPSQVRTIYADLELEGDIKLSVVAVDPSRDPVAALKELTVLPRDGKHVRGTFTGADREVQVDGVVGESPQRLVLGDPSLDGYLEGVDAVTGEAEKNVGNTGVLYSMSLKVAPNTLVALNARGGHYAGALLVNDEVVQMTSGSILKNSSEAGVLYRTGAQEETVRIGFIPASGSNLPVHMLFMPLPEQHD</sequence>
<name>A0A1B2DY22_9BACL</name>
<dbReference type="Pfam" id="PF07833">
    <property type="entry name" value="Cu_amine_oxidN1"/>
    <property type="match status" value="1"/>
</dbReference>
<dbReference type="KEGG" id="pib:BBD41_08480"/>
<dbReference type="RefSeq" id="WP_157929280.1">
    <property type="nucleotide sequence ID" value="NZ_CP016809.1"/>
</dbReference>
<dbReference type="SUPFAM" id="SSF55383">
    <property type="entry name" value="Copper amine oxidase, domain N"/>
    <property type="match status" value="1"/>
</dbReference>
<feature type="chain" id="PRO_5038784818" description="Copper amine oxidase-like N-terminal domain-containing protein" evidence="2">
    <location>
        <begin position="30"/>
        <end position="692"/>
    </location>
</feature>
<accession>A0A1B2DY22</accession>